<dbReference type="EMBL" id="JANBUN010000089">
    <property type="protein sequence ID" value="KAJ2807062.1"/>
    <property type="molecule type" value="Genomic_DNA"/>
</dbReference>
<proteinExistence type="predicted"/>
<keyword evidence="2" id="KW-1185">Reference proteome</keyword>
<evidence type="ECO:0000313" key="2">
    <source>
        <dbReference type="Proteomes" id="UP001140087"/>
    </source>
</evidence>
<dbReference type="Proteomes" id="UP001140087">
    <property type="component" value="Unassembled WGS sequence"/>
</dbReference>
<organism evidence="1 2">
    <name type="scientific">Coemansia helicoidea</name>
    <dbReference type="NCBI Taxonomy" id="1286919"/>
    <lineage>
        <taxon>Eukaryota</taxon>
        <taxon>Fungi</taxon>
        <taxon>Fungi incertae sedis</taxon>
        <taxon>Zoopagomycota</taxon>
        <taxon>Kickxellomycotina</taxon>
        <taxon>Kickxellomycetes</taxon>
        <taxon>Kickxellales</taxon>
        <taxon>Kickxellaceae</taxon>
        <taxon>Coemansia</taxon>
    </lineage>
</organism>
<accession>A0ACC1LFC3</accession>
<protein>
    <submittedName>
        <fullName evidence="1">Uncharacterized protein</fullName>
    </submittedName>
</protein>
<comment type="caution">
    <text evidence="1">The sequence shown here is derived from an EMBL/GenBank/DDBJ whole genome shotgun (WGS) entry which is preliminary data.</text>
</comment>
<reference evidence="1" key="1">
    <citation type="submission" date="2022-07" db="EMBL/GenBank/DDBJ databases">
        <title>Phylogenomic reconstructions and comparative analyses of Kickxellomycotina fungi.</title>
        <authorList>
            <person name="Reynolds N.K."/>
            <person name="Stajich J.E."/>
            <person name="Barry K."/>
            <person name="Grigoriev I.V."/>
            <person name="Crous P."/>
            <person name="Smith M.E."/>
        </authorList>
    </citation>
    <scope>NUCLEOTIDE SEQUENCE</scope>
    <source>
        <strain evidence="1">BCRC 34780</strain>
    </source>
</reference>
<gene>
    <name evidence="1" type="ORF">H4R21_000626</name>
</gene>
<evidence type="ECO:0000313" key="1">
    <source>
        <dbReference type="EMBL" id="KAJ2807062.1"/>
    </source>
</evidence>
<name>A0ACC1LFC3_9FUNG</name>
<sequence>MSGARAAHDKPLAALLEWFRENKVTYNDEAIEIVARRPARRGGCSNIASADGYGVVARRDLIDEEPLVVIPKSAVLSPATSALANTFEDEELGGGLALTIAVMYEQALGAASPWYGYLQSLPKRADIPLLWDADSRKWLAGTDVGKWEERDRKSLHEDFDDLQRLVAKYPAAFVPQNGVCWDSFACFLDASSLVSSRAFTVDDYRGNSMVPFADIFNHLSGGANVHIESEETVCMMCGKEYGCEHLEASDDSDDGGEDSDSEDGGHDSDGECCNDGECCSDGEAGSWGDVSDAGDEDSDEEEDEEEEEGEQLPALVDGNGEPVCDIGQLIAAAGRKDGDDSDSDETSMSDQEYMMDGTLDMVVFKPCKAGSEVFNTYGDHGSAYLLHRYGFCDAGNPFDAVSLDTADVLEAVSAAVSEKRAAGISTIVERFGHMFKPQRTDKEGTDNEEDEEEDDADSEGDDDSDSDSDSTPAAFAINAPGHPDTGLATLLVLAQADEAVFEQVSQSADVFRHFFPLIRGFWTAFQDRLDAGASVAAAFRAANKDTVVKKPTVGMVCRAAQHLAEKRLAQLGNDSVLGAKPADRLRGARWEHAKQLRTNERLVLQQCIRQYKGIAPKLL</sequence>